<comment type="caution">
    <text evidence="1">The sequence shown here is derived from an EMBL/GenBank/DDBJ whole genome shotgun (WGS) entry which is preliminary data.</text>
</comment>
<gene>
    <name evidence="1" type="ORF">O6H91_18G064200</name>
</gene>
<evidence type="ECO:0000313" key="2">
    <source>
        <dbReference type="Proteomes" id="UP001162992"/>
    </source>
</evidence>
<name>A0ACC2B240_DIPCM</name>
<protein>
    <submittedName>
        <fullName evidence="1">Uncharacterized protein</fullName>
    </submittedName>
</protein>
<dbReference type="Proteomes" id="UP001162992">
    <property type="component" value="Chromosome 18"/>
</dbReference>
<accession>A0ACC2B240</accession>
<sequence>MNMELGCGGDGDALSSSSRGILCKSLINFLLKEHYLLTAYELLHELVENGHSEAAADLHTFFSDPDMFPSDQLLHLQSFQDVDCHQLISEKERATIMEYELRVVREELNNCKEKLEKKSKDFNVNASNAHATHSADSSSRNDGMFFWSTTHGNLEQIGPHETRHLNCIVKEYLVNAGYKLTAMTFCEEVVDQDLNGWQDGAPETTNALYIYYQHYITTSSGGEKDKSTLPNADGSLLKKIECLEKEKLSLISALEAAEKLVKEYAMEISQLNKSLKQAVHQSDDYIAEFEAKRLQDVSSVGSGKDELPSGEESSCDTNEKIVPDNGRQLIAEEIPQKAEPVSLEAINPKTSDSFIAPQEMIKQEIVAEDIMMGTASKMKSSDIATQVGGLLCTSNFFPNNVEICNFCTTSKKAVLEMIQILAGALPKIVPYVLINHREELLPLIICAIEHHPEPIIRDSLTHTLFNLIKRPDQEQRRIIMDACVSLSNSVGELRVETELLPQCWEQINHKYEERRLLVAQSCGELGAFVKAEMRSSLILSIVEQLVEDPAAIVRDAASHNLALLVPLFPNMEKYNKVENLMFQLVCDPSDVVVKTSLQKLVPTVIAWAKDEKQHLTHLLGRVRSQSLAYAQHCSPMSGVEGSVEAALRVLGEKERWHIGNLLQMLTEVLPEIHSAIILSSPPLITGSNEISEHRGTQTLSDVLLISYLRGHISWPELDWITVLCLPAILQLSLMLSLREEALRMRLCKLLLIMGELFGSCFLNTFLVPVFYNAVGDDANLSYFQPELAEHFTRFKPTTTTGERLAYMCVMPLLLAGVLGANDAHKGALAQYLKDLVLETTIRFGSWTPSHSPELLEAIRFLCKFEQHHDAIVGVLWELVVNPNATVKVSVAVIFKELVAFVDIKLATQQVLPALVTLGTDANINVKYSTIEAFGAAARYFRDDLVADKIRLQMDAFLDDGSYEATIAVVRALTGAVPFMAPSLKDYLLQKLVVLSTNSTQGTTSVHRHEKADVFCNAVRALDATDLSQASARELLLPVIQQLLKDPDVLDPAHKEALEIILRERAGGRLDSISKVMGSHLGMSSVSNLFGENVFPSSRKDAGEQVEPSGLQPLQPEEGMLKRMMRTNFRLGT</sequence>
<keyword evidence="2" id="KW-1185">Reference proteome</keyword>
<organism evidence="1 2">
    <name type="scientific">Diphasiastrum complanatum</name>
    <name type="common">Issler's clubmoss</name>
    <name type="synonym">Lycopodium complanatum</name>
    <dbReference type="NCBI Taxonomy" id="34168"/>
    <lineage>
        <taxon>Eukaryota</taxon>
        <taxon>Viridiplantae</taxon>
        <taxon>Streptophyta</taxon>
        <taxon>Embryophyta</taxon>
        <taxon>Tracheophyta</taxon>
        <taxon>Lycopodiopsida</taxon>
        <taxon>Lycopodiales</taxon>
        <taxon>Lycopodiaceae</taxon>
        <taxon>Lycopodioideae</taxon>
        <taxon>Diphasiastrum</taxon>
    </lineage>
</organism>
<reference evidence="2" key="1">
    <citation type="journal article" date="2024" name="Proc. Natl. Acad. Sci. U.S.A.">
        <title>Extraordinary preservation of gene collinearity over three hundred million years revealed in homosporous lycophytes.</title>
        <authorList>
            <person name="Li C."/>
            <person name="Wickell D."/>
            <person name="Kuo L.Y."/>
            <person name="Chen X."/>
            <person name="Nie B."/>
            <person name="Liao X."/>
            <person name="Peng D."/>
            <person name="Ji J."/>
            <person name="Jenkins J."/>
            <person name="Williams M."/>
            <person name="Shu S."/>
            <person name="Plott C."/>
            <person name="Barry K."/>
            <person name="Rajasekar S."/>
            <person name="Grimwood J."/>
            <person name="Han X."/>
            <person name="Sun S."/>
            <person name="Hou Z."/>
            <person name="He W."/>
            <person name="Dai G."/>
            <person name="Sun C."/>
            <person name="Schmutz J."/>
            <person name="Leebens-Mack J.H."/>
            <person name="Li F.W."/>
            <person name="Wang L."/>
        </authorList>
    </citation>
    <scope>NUCLEOTIDE SEQUENCE [LARGE SCALE GENOMIC DNA]</scope>
    <source>
        <strain evidence="2">cv. PW_Plant_1</strain>
    </source>
</reference>
<proteinExistence type="predicted"/>
<dbReference type="EMBL" id="CM055109">
    <property type="protein sequence ID" value="KAJ7523833.1"/>
    <property type="molecule type" value="Genomic_DNA"/>
</dbReference>
<evidence type="ECO:0000313" key="1">
    <source>
        <dbReference type="EMBL" id="KAJ7523833.1"/>
    </source>
</evidence>